<evidence type="ECO:0000256" key="3">
    <source>
        <dbReference type="ARBA" id="ARBA00022553"/>
    </source>
</evidence>
<comment type="similarity">
    <text evidence="10 11">Belongs to the TRAFAC class myosin-kinesin ATPase superfamily. Kinesin family.</text>
</comment>
<dbReference type="GO" id="GO:0072686">
    <property type="term" value="C:mitotic spindle"/>
    <property type="evidence" value="ECO:0007669"/>
    <property type="project" value="TreeGrafter"/>
</dbReference>
<feature type="coiled-coil region" evidence="12">
    <location>
        <begin position="545"/>
        <end position="650"/>
    </location>
</feature>
<dbReference type="InterPro" id="IPR027417">
    <property type="entry name" value="P-loop_NTPase"/>
</dbReference>
<evidence type="ECO:0000256" key="10">
    <source>
        <dbReference type="PROSITE-ProRule" id="PRU00283"/>
    </source>
</evidence>
<evidence type="ECO:0000256" key="1">
    <source>
        <dbReference type="ARBA" id="ARBA00004186"/>
    </source>
</evidence>
<feature type="region of interest" description="Disordered" evidence="13">
    <location>
        <begin position="679"/>
        <end position="729"/>
    </location>
</feature>
<feature type="region of interest" description="Disordered" evidence="13">
    <location>
        <begin position="176"/>
        <end position="212"/>
    </location>
</feature>
<evidence type="ECO:0000256" key="2">
    <source>
        <dbReference type="ARBA" id="ARBA00022490"/>
    </source>
</evidence>
<gene>
    <name evidence="15" type="primary">KIF23</name>
    <name evidence="15" type="ORF">SK128_004113</name>
</gene>
<keyword evidence="9" id="KW-0206">Cytoskeleton</keyword>
<dbReference type="GO" id="GO:0090307">
    <property type="term" value="P:mitotic spindle assembly"/>
    <property type="evidence" value="ECO:0007669"/>
    <property type="project" value="TreeGrafter"/>
</dbReference>
<dbReference type="Pfam" id="PF00225">
    <property type="entry name" value="Kinesin"/>
    <property type="match status" value="1"/>
</dbReference>
<dbReference type="InterPro" id="IPR019821">
    <property type="entry name" value="Kinesin_motor_CS"/>
</dbReference>
<dbReference type="PROSITE" id="PS50067">
    <property type="entry name" value="KINESIN_MOTOR_2"/>
    <property type="match status" value="1"/>
</dbReference>
<feature type="domain" description="Kinesin motor" evidence="14">
    <location>
        <begin position="29"/>
        <end position="442"/>
    </location>
</feature>
<name>A0AAN8ZZ29_HALRR</name>
<evidence type="ECO:0000256" key="9">
    <source>
        <dbReference type="ARBA" id="ARBA00023212"/>
    </source>
</evidence>
<dbReference type="Gene3D" id="3.40.850.10">
    <property type="entry name" value="Kinesin motor domain"/>
    <property type="match status" value="1"/>
</dbReference>
<dbReference type="PANTHER" id="PTHR47970">
    <property type="entry name" value="KINESIN-LIKE PROTEIN KIF11"/>
    <property type="match status" value="1"/>
</dbReference>
<evidence type="ECO:0000313" key="15">
    <source>
        <dbReference type="EMBL" id="KAK7069128.1"/>
    </source>
</evidence>
<evidence type="ECO:0000256" key="5">
    <source>
        <dbReference type="ARBA" id="ARBA00022741"/>
    </source>
</evidence>
<reference evidence="15 16" key="1">
    <citation type="submission" date="2023-11" db="EMBL/GenBank/DDBJ databases">
        <title>Halocaridina rubra genome assembly.</title>
        <authorList>
            <person name="Smith C."/>
        </authorList>
    </citation>
    <scope>NUCLEOTIDE SEQUENCE [LARGE SCALE GENOMIC DNA]</scope>
    <source>
        <strain evidence="15">EP-1</strain>
        <tissue evidence="15">Whole</tissue>
    </source>
</reference>
<dbReference type="GO" id="GO:0005524">
    <property type="term" value="F:ATP binding"/>
    <property type="evidence" value="ECO:0007669"/>
    <property type="project" value="UniProtKB-UniRule"/>
</dbReference>
<feature type="region of interest" description="Disordered" evidence="13">
    <location>
        <begin position="1"/>
        <end position="27"/>
    </location>
</feature>
<evidence type="ECO:0000256" key="8">
    <source>
        <dbReference type="ARBA" id="ARBA00023175"/>
    </source>
</evidence>
<feature type="compositionally biased region" description="Basic and acidic residues" evidence="13">
    <location>
        <begin position="684"/>
        <end position="712"/>
    </location>
</feature>
<dbReference type="PRINTS" id="PR00380">
    <property type="entry name" value="KINESINHEAVY"/>
</dbReference>
<dbReference type="CDD" id="cd01368">
    <property type="entry name" value="KISc_KIF23_like"/>
    <property type="match status" value="1"/>
</dbReference>
<evidence type="ECO:0000256" key="4">
    <source>
        <dbReference type="ARBA" id="ARBA00022701"/>
    </source>
</evidence>
<keyword evidence="16" id="KW-1185">Reference proteome</keyword>
<dbReference type="GO" id="GO:0005634">
    <property type="term" value="C:nucleus"/>
    <property type="evidence" value="ECO:0007669"/>
    <property type="project" value="TreeGrafter"/>
</dbReference>
<dbReference type="GO" id="GO:0008017">
    <property type="term" value="F:microtubule binding"/>
    <property type="evidence" value="ECO:0007669"/>
    <property type="project" value="InterPro"/>
</dbReference>
<keyword evidence="6 10" id="KW-0067">ATP-binding</keyword>
<keyword evidence="7 12" id="KW-0175">Coiled coil</keyword>
<keyword evidence="4 11" id="KW-0493">Microtubule</keyword>
<dbReference type="SMART" id="SM00129">
    <property type="entry name" value="KISc"/>
    <property type="match status" value="1"/>
</dbReference>
<dbReference type="SUPFAM" id="SSF52540">
    <property type="entry name" value="P-loop containing nucleoside triphosphate hydrolases"/>
    <property type="match status" value="1"/>
</dbReference>
<evidence type="ECO:0000256" key="11">
    <source>
        <dbReference type="RuleBase" id="RU000394"/>
    </source>
</evidence>
<evidence type="ECO:0000313" key="16">
    <source>
        <dbReference type="Proteomes" id="UP001381693"/>
    </source>
</evidence>
<evidence type="ECO:0000256" key="6">
    <source>
        <dbReference type="ARBA" id="ARBA00022840"/>
    </source>
</evidence>
<evidence type="ECO:0000256" key="7">
    <source>
        <dbReference type="ARBA" id="ARBA00023054"/>
    </source>
</evidence>
<feature type="coiled-coil region" evidence="12">
    <location>
        <begin position="461"/>
        <end position="488"/>
    </location>
</feature>
<dbReference type="PANTHER" id="PTHR47970:SF29">
    <property type="entry name" value="KINESIN FAMILY MEMBER 20B"/>
    <property type="match status" value="1"/>
</dbReference>
<feature type="binding site" evidence="10">
    <location>
        <begin position="116"/>
        <end position="123"/>
    </location>
    <ligand>
        <name>ATP</name>
        <dbReference type="ChEBI" id="CHEBI:30616"/>
    </ligand>
</feature>
<feature type="region of interest" description="Disordered" evidence="13">
    <location>
        <begin position="752"/>
        <end position="781"/>
    </location>
</feature>
<evidence type="ECO:0000256" key="12">
    <source>
        <dbReference type="SAM" id="Coils"/>
    </source>
</evidence>
<keyword evidence="2" id="KW-0963">Cytoplasm</keyword>
<organism evidence="15 16">
    <name type="scientific">Halocaridina rubra</name>
    <name type="common">Hawaiian red shrimp</name>
    <dbReference type="NCBI Taxonomy" id="373956"/>
    <lineage>
        <taxon>Eukaryota</taxon>
        <taxon>Metazoa</taxon>
        <taxon>Ecdysozoa</taxon>
        <taxon>Arthropoda</taxon>
        <taxon>Crustacea</taxon>
        <taxon>Multicrustacea</taxon>
        <taxon>Malacostraca</taxon>
        <taxon>Eumalacostraca</taxon>
        <taxon>Eucarida</taxon>
        <taxon>Decapoda</taxon>
        <taxon>Pleocyemata</taxon>
        <taxon>Caridea</taxon>
        <taxon>Atyoidea</taxon>
        <taxon>Atyidae</taxon>
        <taxon>Halocaridina</taxon>
    </lineage>
</organism>
<dbReference type="InterPro" id="IPR047149">
    <property type="entry name" value="KIF11-like"/>
</dbReference>
<evidence type="ECO:0000259" key="14">
    <source>
        <dbReference type="PROSITE" id="PS50067"/>
    </source>
</evidence>
<dbReference type="InterPro" id="IPR001752">
    <property type="entry name" value="Kinesin_motor_dom"/>
</dbReference>
<keyword evidence="3" id="KW-0597">Phosphoprotein</keyword>
<dbReference type="GO" id="GO:0005876">
    <property type="term" value="C:spindle microtubule"/>
    <property type="evidence" value="ECO:0007669"/>
    <property type="project" value="TreeGrafter"/>
</dbReference>
<accession>A0AAN8ZZ29</accession>
<evidence type="ECO:0000256" key="13">
    <source>
        <dbReference type="SAM" id="MobiDB-lite"/>
    </source>
</evidence>
<dbReference type="GO" id="GO:0051231">
    <property type="term" value="P:spindle elongation"/>
    <property type="evidence" value="ECO:0007669"/>
    <property type="project" value="TreeGrafter"/>
</dbReference>
<feature type="compositionally biased region" description="Basic and acidic residues" evidence="13">
    <location>
        <begin position="194"/>
        <end position="210"/>
    </location>
</feature>
<protein>
    <recommendedName>
        <fullName evidence="11">Kinesin-like protein</fullName>
    </recommendedName>
</protein>
<dbReference type="AlphaFoldDB" id="A0AAN8ZZ29"/>
<feature type="compositionally biased region" description="Low complexity" evidence="13">
    <location>
        <begin position="757"/>
        <end position="768"/>
    </location>
</feature>
<sequence>MKPDRTPISRRPRLPPKPKTVERNGDQDPVEVFCRIRPKENTEEEACVTVIDSRTVKLMPPINSFAFRNGNAKEQQYRFQRVFGPDASQKEIFDAVAKPIVADVLRGKNGLLFAYGVTGSGKTYTIQGTPQDGGVLHRTLDVVFNSIHEYQAKRCIFKPDGMNGFDGQSEVDALSDRRKLDAIPAPKNTRSNRYRREANGSHDSSDRVPDASRVSSIDEDSVFSVFVSYIEIYNNYIYDLLEESSDLAPSKGLQAKILREDAQHNMYVHACNEIEVKSADDALEIMYKGQRKRKIAYTRLNCESSRSHSIFSIRIVQAPLDAQGEDIISDKSSITVSQFSLVDLAGSERNNRTRATGDRVKEAGNINNSLMTLRNCIEILRENQVLGGNRMVPYRDSKLTHFFKNFFDGEGKVKMIVCINPKADDYDESLPVMKFAELASEIQVQRGTYSAKQELGLPTGRRRANQLFKEAQRRAEEETANVKNLAVDLTPVYTMAPAWPPVSWTPEIREEIISKLKIYLIKRVQTREKMQVDIHEKSLQLGKLITRMEEEIILLRQENASLKTLYNDSLNKIRGLEAAVLNAESAKESLQRKIINFNNLVDECNSVREELDMAKNQGHLEKQRMKARLKAKLEAEKDRLKKEMNVQLYEQKSKTFKKGVRVLQEVLLENQRPEVLSAPYSDRQFGRERVRSARSDPKLEGSQGHDSHDHQRSRSHHRRSRSQDSDGWLGIHKENASKDIIGQLDLFASIPRKRSSSDSASGPNPSSSQDYLNTAGKRPRF</sequence>
<dbReference type="Proteomes" id="UP001381693">
    <property type="component" value="Unassembled WGS sequence"/>
</dbReference>
<comment type="subcellular location">
    <subcellularLocation>
        <location evidence="1">Cytoplasm</location>
        <location evidence="1">Cytoskeleton</location>
        <location evidence="1">Spindle</location>
    </subcellularLocation>
</comment>
<dbReference type="EMBL" id="JAXCGZ010017016">
    <property type="protein sequence ID" value="KAK7069128.1"/>
    <property type="molecule type" value="Genomic_DNA"/>
</dbReference>
<proteinExistence type="inferred from homology"/>
<dbReference type="InterPro" id="IPR036961">
    <property type="entry name" value="Kinesin_motor_dom_sf"/>
</dbReference>
<keyword evidence="5 10" id="KW-0547">Nucleotide-binding</keyword>
<dbReference type="PROSITE" id="PS00411">
    <property type="entry name" value="KINESIN_MOTOR_1"/>
    <property type="match status" value="1"/>
</dbReference>
<keyword evidence="8 10" id="KW-0505">Motor protein</keyword>
<comment type="caution">
    <text evidence="15">The sequence shown here is derived from an EMBL/GenBank/DDBJ whole genome shotgun (WGS) entry which is preliminary data.</text>
</comment>
<dbReference type="GO" id="GO:0008574">
    <property type="term" value="F:plus-end-directed microtubule motor activity"/>
    <property type="evidence" value="ECO:0007669"/>
    <property type="project" value="TreeGrafter"/>
</dbReference>
<dbReference type="GO" id="GO:0007018">
    <property type="term" value="P:microtubule-based movement"/>
    <property type="evidence" value="ECO:0007669"/>
    <property type="project" value="InterPro"/>
</dbReference>